<dbReference type="PROSITE" id="PS51257">
    <property type="entry name" value="PROKAR_LIPOPROTEIN"/>
    <property type="match status" value="1"/>
</dbReference>
<dbReference type="InterPro" id="IPR028082">
    <property type="entry name" value="Peripla_BP_I"/>
</dbReference>
<feature type="domain" description="Periplasmic binding protein" evidence="5">
    <location>
        <begin position="64"/>
        <end position="316"/>
    </location>
</feature>
<dbReference type="GO" id="GO:0030246">
    <property type="term" value="F:carbohydrate binding"/>
    <property type="evidence" value="ECO:0007669"/>
    <property type="project" value="UniProtKB-ARBA"/>
</dbReference>
<comment type="subcellular location">
    <subcellularLocation>
        <location evidence="1">Cell envelope</location>
    </subcellularLocation>
</comment>
<evidence type="ECO:0000313" key="6">
    <source>
        <dbReference type="EMBL" id="ENZ41828.1"/>
    </source>
</evidence>
<dbReference type="PANTHER" id="PTHR46847:SF3">
    <property type="entry name" value="GALACTOFURANOSE-BINDING PROTEIN YTFQ"/>
    <property type="match status" value="1"/>
</dbReference>
<feature type="chain" id="PRO_5004346746" description="Periplasmic binding protein domain-containing protein" evidence="4">
    <location>
        <begin position="27"/>
        <end position="342"/>
    </location>
</feature>
<dbReference type="GO" id="GO:0030313">
    <property type="term" value="C:cell envelope"/>
    <property type="evidence" value="ECO:0007669"/>
    <property type="project" value="UniProtKB-SubCell"/>
</dbReference>
<sequence>MRMRKTIMFLVLGGVLAFSTGCGSNASQSATNAEVTSAAPVGETTKVEATAGKVKDGDDKILVGLSQCHFNTPYRVALIDEFKAEVERQGLNWEVIATDGQNNPLKQIADLEDLISKGCDIIICSPAQADPLTPIAKTIMDAGIPLILVDRTINSDDYTAFVGGDNVHAGEVVAQYILDHLGEEANVVEIQGTLGASATNDRHEGFRNALNGHDGIKIIDDQTADYKRDMALTLMENLLQAHDEIDVVYSHNDNMAVGCINPIQSAGRTNDILLFGIDGQKEAFDAIKNGTMTGSVFYPTGAVEAVELAKKILDGETVEKVNMMETPLITIENVDEWYDKGF</sequence>
<keyword evidence="3 4" id="KW-0732">Signal</keyword>
<organism evidence="6 7">
    <name type="scientific">Enterocloster bolteae 90B8</name>
    <dbReference type="NCBI Taxonomy" id="997897"/>
    <lineage>
        <taxon>Bacteria</taxon>
        <taxon>Bacillati</taxon>
        <taxon>Bacillota</taxon>
        <taxon>Clostridia</taxon>
        <taxon>Lachnospirales</taxon>
        <taxon>Lachnospiraceae</taxon>
        <taxon>Enterocloster</taxon>
    </lineage>
</organism>
<dbReference type="SUPFAM" id="SSF53822">
    <property type="entry name" value="Periplasmic binding protein-like I"/>
    <property type="match status" value="1"/>
</dbReference>
<feature type="signal peptide" evidence="4">
    <location>
        <begin position="1"/>
        <end position="26"/>
    </location>
</feature>
<dbReference type="InterPro" id="IPR025997">
    <property type="entry name" value="SBP_2_dom"/>
</dbReference>
<accession>R0AZD9</accession>
<dbReference type="Proteomes" id="UP000013041">
    <property type="component" value="Unassembled WGS sequence"/>
</dbReference>
<evidence type="ECO:0000256" key="2">
    <source>
        <dbReference type="ARBA" id="ARBA00007639"/>
    </source>
</evidence>
<gene>
    <name evidence="6" type="ORF">HMPREF1097_01204</name>
</gene>
<dbReference type="RefSeq" id="WP_002571475.1">
    <property type="nucleotide sequence ID" value="NZ_KB851149.1"/>
</dbReference>
<dbReference type="CDD" id="cd06308">
    <property type="entry name" value="PBP1_sensor_kinase-like"/>
    <property type="match status" value="1"/>
</dbReference>
<dbReference type="EMBL" id="AGYG01000009">
    <property type="protein sequence ID" value="ENZ41828.1"/>
    <property type="molecule type" value="Genomic_DNA"/>
</dbReference>
<dbReference type="PATRIC" id="fig|997897.5.peg.1282"/>
<dbReference type="Pfam" id="PF13407">
    <property type="entry name" value="Peripla_BP_4"/>
    <property type="match status" value="1"/>
</dbReference>
<reference evidence="6 7" key="1">
    <citation type="submission" date="2013-01" db="EMBL/GenBank/DDBJ databases">
        <title>The Genome Sequence of Clostridium bolteae 90B8.</title>
        <authorList>
            <consortium name="The Broad Institute Genome Sequencing Platform"/>
            <person name="Earl A."/>
            <person name="Ward D."/>
            <person name="Feldgarden M."/>
            <person name="Gevers D."/>
            <person name="Courvalin P."/>
            <person name="Lambert T."/>
            <person name="Walker B."/>
            <person name="Young S.K."/>
            <person name="Zeng Q."/>
            <person name="Gargeya S."/>
            <person name="Fitzgerald M."/>
            <person name="Haas B."/>
            <person name="Abouelleil A."/>
            <person name="Alvarado L."/>
            <person name="Arachchi H.M."/>
            <person name="Berlin A.M."/>
            <person name="Chapman S.B."/>
            <person name="Dewar J."/>
            <person name="Goldberg J."/>
            <person name="Griggs A."/>
            <person name="Gujja S."/>
            <person name="Hansen M."/>
            <person name="Howarth C."/>
            <person name="Imamovic A."/>
            <person name="Larimer J."/>
            <person name="McCowan C."/>
            <person name="Murphy C."/>
            <person name="Neiman D."/>
            <person name="Pearson M."/>
            <person name="Priest M."/>
            <person name="Roberts A."/>
            <person name="Saif S."/>
            <person name="Shea T."/>
            <person name="Sisk P."/>
            <person name="Sykes S."/>
            <person name="Wortman J."/>
            <person name="Nusbaum C."/>
            <person name="Birren B."/>
        </authorList>
    </citation>
    <scope>NUCLEOTIDE SEQUENCE [LARGE SCALE GENOMIC DNA]</scope>
    <source>
        <strain evidence="6 7">90B8</strain>
    </source>
</reference>
<comment type="caution">
    <text evidence="6">The sequence shown here is derived from an EMBL/GenBank/DDBJ whole genome shotgun (WGS) entry which is preliminary data.</text>
</comment>
<evidence type="ECO:0000259" key="5">
    <source>
        <dbReference type="Pfam" id="PF13407"/>
    </source>
</evidence>
<dbReference type="Gene3D" id="3.40.50.2300">
    <property type="match status" value="2"/>
</dbReference>
<name>R0AZD9_9FIRM</name>
<dbReference type="HOGENOM" id="CLU_037628_3_2_9"/>
<dbReference type="AlphaFoldDB" id="R0AZD9"/>
<comment type="similarity">
    <text evidence="2">Belongs to the bacterial solute-binding protein 2 family.</text>
</comment>
<proteinExistence type="inferred from homology"/>
<evidence type="ECO:0000256" key="4">
    <source>
        <dbReference type="SAM" id="SignalP"/>
    </source>
</evidence>
<dbReference type="PANTHER" id="PTHR46847">
    <property type="entry name" value="D-ALLOSE-BINDING PERIPLASMIC PROTEIN-RELATED"/>
    <property type="match status" value="1"/>
</dbReference>
<evidence type="ECO:0000313" key="7">
    <source>
        <dbReference type="Proteomes" id="UP000013041"/>
    </source>
</evidence>
<protein>
    <recommendedName>
        <fullName evidence="5">Periplasmic binding protein domain-containing protein</fullName>
    </recommendedName>
</protein>
<evidence type="ECO:0000256" key="1">
    <source>
        <dbReference type="ARBA" id="ARBA00004196"/>
    </source>
</evidence>
<evidence type="ECO:0000256" key="3">
    <source>
        <dbReference type="ARBA" id="ARBA00022729"/>
    </source>
</evidence>